<dbReference type="RefSeq" id="WP_394333757.1">
    <property type="nucleotide sequence ID" value="NZ_FOXQ01000002.1"/>
</dbReference>
<feature type="transmembrane region" description="Helical" evidence="1">
    <location>
        <begin position="82"/>
        <end position="104"/>
    </location>
</feature>
<dbReference type="Pfam" id="PF09990">
    <property type="entry name" value="DUF2231"/>
    <property type="match status" value="1"/>
</dbReference>
<feature type="domain" description="DUF2231" evidence="2">
    <location>
        <begin position="6"/>
        <end position="139"/>
    </location>
</feature>
<keyword evidence="4" id="KW-1185">Reference proteome</keyword>
<gene>
    <name evidence="3" type="ORF">SAMN05444277_10253</name>
</gene>
<organism evidence="3 4">
    <name type="scientific">Parafilimonas terrae</name>
    <dbReference type="NCBI Taxonomy" id="1465490"/>
    <lineage>
        <taxon>Bacteria</taxon>
        <taxon>Pseudomonadati</taxon>
        <taxon>Bacteroidota</taxon>
        <taxon>Chitinophagia</taxon>
        <taxon>Chitinophagales</taxon>
        <taxon>Chitinophagaceae</taxon>
        <taxon>Parafilimonas</taxon>
    </lineage>
</organism>
<dbReference type="STRING" id="1465490.SAMN05444277_10253"/>
<keyword evidence="1" id="KW-0812">Transmembrane</keyword>
<feature type="transmembrane region" description="Helical" evidence="1">
    <location>
        <begin position="6"/>
        <end position="27"/>
    </location>
</feature>
<accession>A0A1I5TEF1</accession>
<evidence type="ECO:0000256" key="1">
    <source>
        <dbReference type="SAM" id="Phobius"/>
    </source>
</evidence>
<protein>
    <submittedName>
        <fullName evidence="3">Uncharacterized membrane protein</fullName>
    </submittedName>
</protein>
<keyword evidence="1" id="KW-1133">Transmembrane helix</keyword>
<sequence length="166" mass="18112">MNLTHLHLMVTHLPIFGTVIGLIILLYGRYTGSYHTKMAAYALLLVAAIGCIIAFSTGEAAEETVENIQGITKSTIEEHEEFAKITLASAIALGVGALAGIYLTWQKSKFTKAISVIVLILSLICFGMTSWTGYLGGRIRHTEISNTAFHIGNVQRTGQLLEFERL</sequence>
<name>A0A1I5TEF1_9BACT</name>
<evidence type="ECO:0000313" key="4">
    <source>
        <dbReference type="Proteomes" id="UP000199031"/>
    </source>
</evidence>
<dbReference type="EMBL" id="FOXQ01000002">
    <property type="protein sequence ID" value="SFP80806.1"/>
    <property type="molecule type" value="Genomic_DNA"/>
</dbReference>
<dbReference type="InterPro" id="IPR019251">
    <property type="entry name" value="DUF2231_TM"/>
</dbReference>
<dbReference type="AlphaFoldDB" id="A0A1I5TEF1"/>
<keyword evidence="1" id="KW-0472">Membrane</keyword>
<feature type="transmembrane region" description="Helical" evidence="1">
    <location>
        <begin position="116"/>
        <end position="136"/>
    </location>
</feature>
<reference evidence="3 4" key="1">
    <citation type="submission" date="2016-10" db="EMBL/GenBank/DDBJ databases">
        <authorList>
            <person name="de Groot N.N."/>
        </authorList>
    </citation>
    <scope>NUCLEOTIDE SEQUENCE [LARGE SCALE GENOMIC DNA]</scope>
    <source>
        <strain evidence="3 4">DSM 28286</strain>
    </source>
</reference>
<feature type="transmembrane region" description="Helical" evidence="1">
    <location>
        <begin position="39"/>
        <end position="57"/>
    </location>
</feature>
<dbReference type="Proteomes" id="UP000199031">
    <property type="component" value="Unassembled WGS sequence"/>
</dbReference>
<evidence type="ECO:0000259" key="2">
    <source>
        <dbReference type="Pfam" id="PF09990"/>
    </source>
</evidence>
<evidence type="ECO:0000313" key="3">
    <source>
        <dbReference type="EMBL" id="SFP80806.1"/>
    </source>
</evidence>
<proteinExistence type="predicted"/>